<dbReference type="PROSITE" id="PS00082">
    <property type="entry name" value="EXTRADIOL_DIOXYGENAS"/>
    <property type="match status" value="1"/>
</dbReference>
<dbReference type="GO" id="GO:0008198">
    <property type="term" value="F:ferrous iron binding"/>
    <property type="evidence" value="ECO:0007669"/>
    <property type="project" value="InterPro"/>
</dbReference>
<dbReference type="EMBL" id="CAFBMT010000005">
    <property type="protein sequence ID" value="CAB4926077.1"/>
    <property type="molecule type" value="Genomic_DNA"/>
</dbReference>
<dbReference type="EMBL" id="CAFBOL010000003">
    <property type="protein sequence ID" value="CAB4972109.1"/>
    <property type="molecule type" value="Genomic_DNA"/>
</dbReference>
<dbReference type="SUPFAM" id="SSF54593">
    <property type="entry name" value="Glyoxalase/Bleomycin resistance protein/Dihydroxybiphenyl dioxygenase"/>
    <property type="match status" value="1"/>
</dbReference>
<evidence type="ECO:0000313" key="11">
    <source>
        <dbReference type="EMBL" id="CAB4852201.1"/>
    </source>
</evidence>
<dbReference type="PROSITE" id="PS51819">
    <property type="entry name" value="VOC"/>
    <property type="match status" value="1"/>
</dbReference>
<dbReference type="PANTHER" id="PTHR36113">
    <property type="entry name" value="LYASE, PUTATIVE-RELATED-RELATED"/>
    <property type="match status" value="1"/>
</dbReference>
<dbReference type="EMBL" id="CAFBIY010000116">
    <property type="protein sequence ID" value="CAB4852201.1"/>
    <property type="molecule type" value="Genomic_DNA"/>
</dbReference>
<evidence type="ECO:0000313" key="10">
    <source>
        <dbReference type="EMBL" id="CAB4722911.1"/>
    </source>
</evidence>
<keyword evidence="4" id="KW-0058">Aromatic hydrocarbons catabolism</keyword>
<dbReference type="EMBL" id="CAEZYF010000008">
    <property type="protein sequence ID" value="CAB4722911.1"/>
    <property type="molecule type" value="Genomic_DNA"/>
</dbReference>
<comment type="similarity">
    <text evidence="2">Belongs to the extradiol ring-cleavage dioxygenase family.</text>
</comment>
<evidence type="ECO:0000256" key="7">
    <source>
        <dbReference type="ARBA" id="ARBA00023004"/>
    </source>
</evidence>
<keyword evidence="7" id="KW-0408">Iron</keyword>
<accession>A0A6J6A5G7</accession>
<evidence type="ECO:0000256" key="6">
    <source>
        <dbReference type="ARBA" id="ARBA00023002"/>
    </source>
</evidence>
<evidence type="ECO:0000256" key="4">
    <source>
        <dbReference type="ARBA" id="ARBA00022797"/>
    </source>
</evidence>
<comment type="cofactor">
    <cofactor evidence="1">
        <name>Fe(2+)</name>
        <dbReference type="ChEBI" id="CHEBI:29033"/>
    </cofactor>
</comment>
<dbReference type="GO" id="GO:0051213">
    <property type="term" value="F:dioxygenase activity"/>
    <property type="evidence" value="ECO:0007669"/>
    <property type="project" value="UniProtKB-KW"/>
</dbReference>
<feature type="domain" description="VOC" evidence="8">
    <location>
        <begin position="13"/>
        <end position="146"/>
    </location>
</feature>
<evidence type="ECO:0000256" key="3">
    <source>
        <dbReference type="ARBA" id="ARBA00022723"/>
    </source>
</evidence>
<dbReference type="EMBL" id="CAESGF010000005">
    <property type="protein sequence ID" value="CAB4363345.1"/>
    <property type="molecule type" value="Genomic_DNA"/>
</dbReference>
<evidence type="ECO:0000313" key="12">
    <source>
        <dbReference type="EMBL" id="CAB4926077.1"/>
    </source>
</evidence>
<name>A0A6J6A5G7_9ZZZZ</name>
<keyword evidence="3" id="KW-0479">Metal-binding</keyword>
<gene>
    <name evidence="10" type="ORF">UFOPK2656_01504</name>
    <name evidence="11" type="ORF">UFOPK3267_01947</name>
    <name evidence="12" type="ORF">UFOPK3651_01174</name>
    <name evidence="13" type="ORF">UFOPK3931_00213</name>
    <name evidence="9" type="ORF">UFOPK4189_01125</name>
</gene>
<dbReference type="InterPro" id="IPR000486">
    <property type="entry name" value="Xdiol_ring_cleave_dOase_1/2"/>
</dbReference>
<proteinExistence type="inferred from homology"/>
<evidence type="ECO:0000256" key="2">
    <source>
        <dbReference type="ARBA" id="ARBA00008784"/>
    </source>
</evidence>
<keyword evidence="6" id="KW-0560">Oxidoreductase</keyword>
<dbReference type="InterPro" id="IPR037523">
    <property type="entry name" value="VOC_core"/>
</dbReference>
<dbReference type="CDD" id="cd06587">
    <property type="entry name" value="VOC"/>
    <property type="match status" value="1"/>
</dbReference>
<dbReference type="Gene3D" id="3.10.180.10">
    <property type="entry name" value="2,3-Dihydroxybiphenyl 1,2-Dioxygenase, domain 1"/>
    <property type="match status" value="1"/>
</dbReference>
<sequence length="199" mass="21973">MRCMATLPTTPLRLHHVAYVTGDTSATVDFYSRILGMSFCAAVLDEKIPSTKEPVPYFHSFFRLGDGEALAFFEAPDLPAPVVEPTPAYHTFRHLALDVQTTAEVDSWAAWIRSNGIDVIGPVDHGIIYSIYFFDPDGVRLELTCTVDPTWNQNEVGARDSLAEWETVKTHARETGADVAGALDSLAAARSHRKNNHLN</sequence>
<dbReference type="InterPro" id="IPR004360">
    <property type="entry name" value="Glyas_Fos-R_dOase_dom"/>
</dbReference>
<evidence type="ECO:0000259" key="8">
    <source>
        <dbReference type="PROSITE" id="PS51819"/>
    </source>
</evidence>
<evidence type="ECO:0000256" key="5">
    <source>
        <dbReference type="ARBA" id="ARBA00022964"/>
    </source>
</evidence>
<evidence type="ECO:0000256" key="1">
    <source>
        <dbReference type="ARBA" id="ARBA00001954"/>
    </source>
</evidence>
<reference evidence="9" key="1">
    <citation type="submission" date="2020-05" db="EMBL/GenBank/DDBJ databases">
        <authorList>
            <person name="Chiriac C."/>
            <person name="Salcher M."/>
            <person name="Ghai R."/>
            <person name="Kavagutti S V."/>
        </authorList>
    </citation>
    <scope>NUCLEOTIDE SEQUENCE</scope>
</reference>
<dbReference type="PANTHER" id="PTHR36113:SF1">
    <property type="entry name" value="GLYOXALASE_BLEOMYCIN RESISTANCE PROTEIN_DIOXYGENASE"/>
    <property type="match status" value="1"/>
</dbReference>
<dbReference type="Pfam" id="PF00903">
    <property type="entry name" value="Glyoxalase"/>
    <property type="match status" value="1"/>
</dbReference>
<protein>
    <submittedName>
        <fullName evidence="9">Unannotated protein</fullName>
    </submittedName>
</protein>
<keyword evidence="5" id="KW-0223">Dioxygenase</keyword>
<evidence type="ECO:0000313" key="13">
    <source>
        <dbReference type="EMBL" id="CAB4972109.1"/>
    </source>
</evidence>
<organism evidence="9">
    <name type="scientific">freshwater metagenome</name>
    <dbReference type="NCBI Taxonomy" id="449393"/>
    <lineage>
        <taxon>unclassified sequences</taxon>
        <taxon>metagenomes</taxon>
        <taxon>ecological metagenomes</taxon>
    </lineage>
</organism>
<evidence type="ECO:0000313" key="9">
    <source>
        <dbReference type="EMBL" id="CAB4363345.1"/>
    </source>
</evidence>
<dbReference type="InterPro" id="IPR051332">
    <property type="entry name" value="Fosfomycin_Res_Enzymes"/>
</dbReference>
<dbReference type="InterPro" id="IPR029068">
    <property type="entry name" value="Glyas_Bleomycin-R_OHBP_Dase"/>
</dbReference>
<dbReference type="AlphaFoldDB" id="A0A6J6A5G7"/>